<dbReference type="PANTHER" id="PTHR35145">
    <property type="entry name" value="CYTOPLASMIC PROTEIN-RELATED"/>
    <property type="match status" value="1"/>
</dbReference>
<name>A0A238UDJ7_9FLAO</name>
<dbReference type="SUPFAM" id="SSF142906">
    <property type="entry name" value="YjbR-like"/>
    <property type="match status" value="1"/>
</dbReference>
<evidence type="ECO:0008006" key="3">
    <source>
        <dbReference type="Google" id="ProtNLM"/>
    </source>
</evidence>
<accession>A0A238UDJ7</accession>
<dbReference type="PANTHER" id="PTHR35145:SF1">
    <property type="entry name" value="CYTOPLASMIC PROTEIN"/>
    <property type="match status" value="1"/>
</dbReference>
<dbReference type="RefSeq" id="WP_095074349.1">
    <property type="nucleotide sequence ID" value="NZ_LT899436.1"/>
</dbReference>
<organism evidence="1 2">
    <name type="scientific">Tenacibaculum jejuense</name>
    <dbReference type="NCBI Taxonomy" id="584609"/>
    <lineage>
        <taxon>Bacteria</taxon>
        <taxon>Pseudomonadati</taxon>
        <taxon>Bacteroidota</taxon>
        <taxon>Flavobacteriia</taxon>
        <taxon>Flavobacteriales</taxon>
        <taxon>Flavobacteriaceae</taxon>
        <taxon>Tenacibaculum</taxon>
    </lineage>
</organism>
<dbReference type="Pfam" id="PF04237">
    <property type="entry name" value="YjbR"/>
    <property type="match status" value="1"/>
</dbReference>
<dbReference type="Proteomes" id="UP000215214">
    <property type="component" value="Chromosome TJEJU"/>
</dbReference>
<dbReference type="EMBL" id="LT899436">
    <property type="protein sequence ID" value="SNR17273.1"/>
    <property type="molecule type" value="Genomic_DNA"/>
</dbReference>
<evidence type="ECO:0000313" key="1">
    <source>
        <dbReference type="EMBL" id="SNR17273.1"/>
    </source>
</evidence>
<evidence type="ECO:0000313" key="2">
    <source>
        <dbReference type="Proteomes" id="UP000215214"/>
    </source>
</evidence>
<proteinExistence type="predicted"/>
<gene>
    <name evidence="1" type="ORF">TJEJU_3631</name>
</gene>
<dbReference type="InterPro" id="IPR038056">
    <property type="entry name" value="YjbR-like_sf"/>
</dbReference>
<dbReference type="InterPro" id="IPR058532">
    <property type="entry name" value="YjbR/MT2646/Rv2570-like"/>
</dbReference>
<keyword evidence="2" id="KW-1185">Reference proteome</keyword>
<sequence>MHIEQLREYCIRKKGITENFPFDDVTLVFKVMGKMFALVGLNHWEKGEEKINLKCDPEKSEELRGEYEGINPGFHMNKKHWNTITINQDVPDELVFELIDHSYDLVVKGLTKKLKEELKNL</sequence>
<protein>
    <recommendedName>
        <fullName evidence="3">MmcQ-like protein</fullName>
    </recommendedName>
</protein>
<dbReference type="KEGG" id="tje:TJEJU_3631"/>
<reference evidence="1 2" key="1">
    <citation type="submission" date="2017-07" db="EMBL/GenBank/DDBJ databases">
        <authorList>
            <person name="Sun Z.S."/>
            <person name="Albrecht U."/>
            <person name="Echele G."/>
            <person name="Lee C.C."/>
        </authorList>
    </citation>
    <scope>NUCLEOTIDE SEQUENCE [LARGE SCALE GENOMIC DNA]</scope>
    <source>
        <strain evidence="2">type strain: KCTC 22618</strain>
    </source>
</reference>
<dbReference type="Gene3D" id="3.90.1150.30">
    <property type="match status" value="1"/>
</dbReference>
<dbReference type="AlphaFoldDB" id="A0A238UDJ7"/>
<dbReference type="OrthoDB" id="9789813at2"/>
<dbReference type="InterPro" id="IPR007351">
    <property type="entry name" value="YjbR"/>
</dbReference>